<reference evidence="3" key="1">
    <citation type="journal article" date="2021" name="PeerJ">
        <title>Extensive microbial diversity within the chicken gut microbiome revealed by metagenomics and culture.</title>
        <authorList>
            <person name="Gilroy R."/>
            <person name="Ravi A."/>
            <person name="Getino M."/>
            <person name="Pursley I."/>
            <person name="Horton D.L."/>
            <person name="Alikhan N.F."/>
            <person name="Baker D."/>
            <person name="Gharbi K."/>
            <person name="Hall N."/>
            <person name="Watson M."/>
            <person name="Adriaenssens E.M."/>
            <person name="Foster-Nyarko E."/>
            <person name="Jarju S."/>
            <person name="Secka A."/>
            <person name="Antonio M."/>
            <person name="Oren A."/>
            <person name="Chaudhuri R.R."/>
            <person name="La Ragione R."/>
            <person name="Hildebrand F."/>
            <person name="Pallen M.J."/>
        </authorList>
    </citation>
    <scope>NUCLEOTIDE SEQUENCE</scope>
    <source>
        <strain evidence="3">ChiBcec15-3976</strain>
    </source>
</reference>
<evidence type="ECO:0000313" key="4">
    <source>
        <dbReference type="Proteomes" id="UP000823909"/>
    </source>
</evidence>
<protein>
    <submittedName>
        <fullName evidence="3">Spore coat associated protein CotJA</fullName>
    </submittedName>
</protein>
<dbReference type="EMBL" id="DWUU01000008">
    <property type="protein sequence ID" value="HJD41567.1"/>
    <property type="molecule type" value="Genomic_DNA"/>
</dbReference>
<evidence type="ECO:0000256" key="1">
    <source>
        <dbReference type="SAM" id="MobiDB-lite"/>
    </source>
</evidence>
<dbReference type="Pfam" id="PF11007">
    <property type="entry name" value="CotJA"/>
    <property type="match status" value="1"/>
</dbReference>
<dbReference type="Proteomes" id="UP000823909">
    <property type="component" value="Unassembled WGS sequence"/>
</dbReference>
<feature type="domain" description="Protein CotJB" evidence="2">
    <location>
        <begin position="57"/>
        <end position="82"/>
    </location>
</feature>
<organism evidence="3 4">
    <name type="scientific">Candidatus Mediterraneibacter quadrami</name>
    <dbReference type="NCBI Taxonomy" id="2838684"/>
    <lineage>
        <taxon>Bacteria</taxon>
        <taxon>Bacillati</taxon>
        <taxon>Bacillota</taxon>
        <taxon>Clostridia</taxon>
        <taxon>Lachnospirales</taxon>
        <taxon>Lachnospiraceae</taxon>
        <taxon>Mediterraneibacter</taxon>
    </lineage>
</organism>
<comment type="caution">
    <text evidence="3">The sequence shown here is derived from an EMBL/GenBank/DDBJ whole genome shotgun (WGS) entry which is preliminary data.</text>
</comment>
<dbReference type="InterPro" id="IPR020256">
    <property type="entry name" value="Spore_coat_CotJA"/>
</dbReference>
<evidence type="ECO:0000259" key="2">
    <source>
        <dbReference type="Pfam" id="PF12652"/>
    </source>
</evidence>
<proteinExistence type="predicted"/>
<dbReference type="Pfam" id="PF12652">
    <property type="entry name" value="CotJB"/>
    <property type="match status" value="1"/>
</dbReference>
<feature type="region of interest" description="Disordered" evidence="1">
    <location>
        <begin position="79"/>
        <end position="109"/>
    </location>
</feature>
<dbReference type="AlphaFoldDB" id="A0A9D2U6J0"/>
<dbReference type="InterPro" id="IPR024207">
    <property type="entry name" value="CotJB_dom"/>
</dbReference>
<accession>A0A9D2U6J0</accession>
<sequence length="126" mass="14003">MIADKEHLAMASVPVQTWGALYDKDEVLAAGTVFKELDMPFFAADHIPAEKGVTDPLTEIQKISFILDDLRLYLDTHPDDHRSRGAGTAEIPAGKGNRPFPALRRGARADKREDGCKKLLLYQSRI</sequence>
<reference evidence="3" key="2">
    <citation type="submission" date="2021-04" db="EMBL/GenBank/DDBJ databases">
        <authorList>
            <person name="Gilroy R."/>
        </authorList>
    </citation>
    <scope>NUCLEOTIDE SEQUENCE</scope>
    <source>
        <strain evidence="3">ChiBcec15-3976</strain>
    </source>
</reference>
<evidence type="ECO:0000313" key="3">
    <source>
        <dbReference type="EMBL" id="HJD41567.1"/>
    </source>
</evidence>
<gene>
    <name evidence="3" type="ORF">H9910_00945</name>
</gene>
<name>A0A9D2U6J0_9FIRM</name>